<evidence type="ECO:0000313" key="3">
    <source>
        <dbReference type="EMBL" id="KAK6349566.1"/>
    </source>
</evidence>
<evidence type="ECO:0000256" key="1">
    <source>
        <dbReference type="SAM" id="MobiDB-lite"/>
    </source>
</evidence>
<accession>A0AAV9UXS0</accession>
<name>A0AAV9UXS0_9PEZI</name>
<dbReference type="AlphaFoldDB" id="A0AAV9UXS0"/>
<dbReference type="EMBL" id="JAVHNQ010000004">
    <property type="protein sequence ID" value="KAK6349566.1"/>
    <property type="molecule type" value="Genomic_DNA"/>
</dbReference>
<keyword evidence="2" id="KW-1133">Transmembrane helix</keyword>
<dbReference type="Proteomes" id="UP001375240">
    <property type="component" value="Unassembled WGS sequence"/>
</dbReference>
<evidence type="ECO:0000313" key="4">
    <source>
        <dbReference type="Proteomes" id="UP001375240"/>
    </source>
</evidence>
<feature type="transmembrane region" description="Helical" evidence="2">
    <location>
        <begin position="36"/>
        <end position="56"/>
    </location>
</feature>
<reference evidence="3 4" key="1">
    <citation type="submission" date="2019-10" db="EMBL/GenBank/DDBJ databases">
        <authorList>
            <person name="Palmer J.M."/>
        </authorList>
    </citation>
    <scope>NUCLEOTIDE SEQUENCE [LARGE SCALE GENOMIC DNA]</scope>
    <source>
        <strain evidence="3 4">TWF696</strain>
    </source>
</reference>
<protein>
    <submittedName>
        <fullName evidence="3">Uncharacterized protein</fullName>
    </submittedName>
</protein>
<keyword evidence="4" id="KW-1185">Reference proteome</keyword>
<sequence length="175" mass="18088">MPSARGLLISGAGLLCISSVPALVAGFASAGSPVALPVTSVVMVVVTAIGVVTVYVKDRRASRRAIEKSLFGKVLNRQERRKLAPLYQAGKARVKADAKADKAALKAEEKLRRRELKKVGIVQPIPKVPTLDELSGRAAAASSIADGSGLIPGPNFAPAITRVDGTSTPTPGTPT</sequence>
<evidence type="ECO:0000256" key="2">
    <source>
        <dbReference type="SAM" id="Phobius"/>
    </source>
</evidence>
<keyword evidence="2" id="KW-0472">Membrane</keyword>
<feature type="region of interest" description="Disordered" evidence="1">
    <location>
        <begin position="153"/>
        <end position="175"/>
    </location>
</feature>
<organism evidence="3 4">
    <name type="scientific">Orbilia brochopaga</name>
    <dbReference type="NCBI Taxonomy" id="3140254"/>
    <lineage>
        <taxon>Eukaryota</taxon>
        <taxon>Fungi</taxon>
        <taxon>Dikarya</taxon>
        <taxon>Ascomycota</taxon>
        <taxon>Pezizomycotina</taxon>
        <taxon>Orbiliomycetes</taxon>
        <taxon>Orbiliales</taxon>
        <taxon>Orbiliaceae</taxon>
        <taxon>Orbilia</taxon>
    </lineage>
</organism>
<gene>
    <name evidence="3" type="ORF">TWF696_005851</name>
</gene>
<feature type="compositionally biased region" description="Low complexity" evidence="1">
    <location>
        <begin position="165"/>
        <end position="175"/>
    </location>
</feature>
<proteinExistence type="predicted"/>
<comment type="caution">
    <text evidence="3">The sequence shown here is derived from an EMBL/GenBank/DDBJ whole genome shotgun (WGS) entry which is preliminary data.</text>
</comment>
<keyword evidence="2" id="KW-0812">Transmembrane</keyword>